<gene>
    <name evidence="2" type="primary">L1cam_0</name>
    <name evidence="2" type="ORF">CRYUND_R15225</name>
</gene>
<dbReference type="InterPro" id="IPR036116">
    <property type="entry name" value="FN3_sf"/>
</dbReference>
<dbReference type="InterPro" id="IPR013783">
    <property type="entry name" value="Ig-like_fold"/>
</dbReference>
<dbReference type="Pfam" id="PF00041">
    <property type="entry name" value="fn3"/>
    <property type="match status" value="1"/>
</dbReference>
<name>A0A7K4LIM7_9AVES</name>
<reference evidence="2 3" key="1">
    <citation type="submission" date="2019-09" db="EMBL/GenBank/DDBJ databases">
        <title>Bird 10,000 Genomes (B10K) Project - Family phase.</title>
        <authorList>
            <person name="Zhang G."/>
        </authorList>
    </citation>
    <scope>NUCLEOTIDE SEQUENCE [LARGE SCALE GENOMIC DNA]</scope>
    <source>
        <strain evidence="2">B10K-MSB-37135</strain>
        <tissue evidence="2">Heart</tissue>
    </source>
</reference>
<dbReference type="PROSITE" id="PS50853">
    <property type="entry name" value="FN3"/>
    <property type="match status" value="1"/>
</dbReference>
<accession>A0A7K4LIM7</accession>
<dbReference type="CDD" id="cd00063">
    <property type="entry name" value="FN3"/>
    <property type="match status" value="1"/>
</dbReference>
<evidence type="ECO:0000313" key="2">
    <source>
        <dbReference type="EMBL" id="NWJ04481.1"/>
    </source>
</evidence>
<dbReference type="Gene3D" id="2.60.40.10">
    <property type="entry name" value="Immunoglobulins"/>
    <property type="match status" value="1"/>
</dbReference>
<sequence>GVRGEGNETNNLVITWQPLPPGDWNAPELQYRVQWRPRGTEAPGGGWHEATVTAPPVVVGGTPTFSPYELRVQALNPAGKGPEPAVVLGYSGED</sequence>
<evidence type="ECO:0000259" key="1">
    <source>
        <dbReference type="PROSITE" id="PS50853"/>
    </source>
</evidence>
<comment type="caution">
    <text evidence="2">The sequence shown here is derived from an EMBL/GenBank/DDBJ whole genome shotgun (WGS) entry which is preliminary data.</text>
</comment>
<dbReference type="EMBL" id="VWPW01015010">
    <property type="protein sequence ID" value="NWJ04481.1"/>
    <property type="molecule type" value="Genomic_DNA"/>
</dbReference>
<feature type="domain" description="Fibronectin type-III" evidence="1">
    <location>
        <begin position="1"/>
        <end position="94"/>
    </location>
</feature>
<proteinExistence type="predicted"/>
<keyword evidence="3" id="KW-1185">Reference proteome</keyword>
<protein>
    <submittedName>
        <fullName evidence="2">L1CAM protein</fullName>
    </submittedName>
</protein>
<feature type="non-terminal residue" evidence="2">
    <location>
        <position position="1"/>
    </location>
</feature>
<dbReference type="SUPFAM" id="SSF49265">
    <property type="entry name" value="Fibronectin type III"/>
    <property type="match status" value="1"/>
</dbReference>
<dbReference type="Proteomes" id="UP000534426">
    <property type="component" value="Unassembled WGS sequence"/>
</dbReference>
<feature type="non-terminal residue" evidence="2">
    <location>
        <position position="94"/>
    </location>
</feature>
<evidence type="ECO:0000313" key="3">
    <source>
        <dbReference type="Proteomes" id="UP000534426"/>
    </source>
</evidence>
<dbReference type="FunFam" id="2.60.40.10:FF:000367">
    <property type="entry name" value="Neural cell adhesion molecule L1-like protein"/>
    <property type="match status" value="1"/>
</dbReference>
<dbReference type="AlphaFoldDB" id="A0A7K4LIM7"/>
<organism evidence="2 3">
    <name type="scientific">Crypturellus undulatus</name>
    <dbReference type="NCBI Taxonomy" id="48396"/>
    <lineage>
        <taxon>Eukaryota</taxon>
        <taxon>Metazoa</taxon>
        <taxon>Chordata</taxon>
        <taxon>Craniata</taxon>
        <taxon>Vertebrata</taxon>
        <taxon>Euteleostomi</taxon>
        <taxon>Archelosauria</taxon>
        <taxon>Archosauria</taxon>
        <taxon>Dinosauria</taxon>
        <taxon>Saurischia</taxon>
        <taxon>Theropoda</taxon>
        <taxon>Coelurosauria</taxon>
        <taxon>Aves</taxon>
        <taxon>Palaeognathae</taxon>
        <taxon>Tinamiformes</taxon>
        <taxon>Tinamidae</taxon>
        <taxon>Crypturellus</taxon>
    </lineage>
</organism>
<dbReference type="InterPro" id="IPR003961">
    <property type="entry name" value="FN3_dom"/>
</dbReference>